<dbReference type="PANTHER" id="PTHR33221:SF15">
    <property type="entry name" value="HTH-TYPE TRANSCRIPTIONAL REGULATOR YWGB-RELATED"/>
    <property type="match status" value="1"/>
</dbReference>
<organism evidence="1 2">
    <name type="scientific">Paenibacillus radicis</name>
    <name type="common">ex Gao et al. 2016</name>
    <dbReference type="NCBI Taxonomy" id="1737354"/>
    <lineage>
        <taxon>Bacteria</taxon>
        <taxon>Bacillati</taxon>
        <taxon>Bacillota</taxon>
        <taxon>Bacilli</taxon>
        <taxon>Bacillales</taxon>
        <taxon>Paenibacillaceae</taxon>
        <taxon>Paenibacillus</taxon>
    </lineage>
</organism>
<dbReference type="InterPro" id="IPR036388">
    <property type="entry name" value="WH-like_DNA-bd_sf"/>
</dbReference>
<dbReference type="AlphaFoldDB" id="A0A917M4T5"/>
<evidence type="ECO:0000313" key="2">
    <source>
        <dbReference type="Proteomes" id="UP000600247"/>
    </source>
</evidence>
<comment type="caution">
    <text evidence="1">The sequence shown here is derived from an EMBL/GenBank/DDBJ whole genome shotgun (WGS) entry which is preliminary data.</text>
</comment>
<dbReference type="GO" id="GO:0003700">
    <property type="term" value="F:DNA-binding transcription factor activity"/>
    <property type="evidence" value="ECO:0007669"/>
    <property type="project" value="TreeGrafter"/>
</dbReference>
<proteinExistence type="predicted"/>
<sequence>MNSRSIQVGPPRFGIAVHALIWLAQSGGFVTSASIAGKVNSHATFLRRVLALLSQSGIVEAREGRDGGYCLKVVPEKLTLGDIYMAVKSEDCGGGEPVKGTECKQELESVKSTECNQAGEAIMKLDEALGSIMAEAEQQTIQLLAKYTLSDLMSHVDFCQLAEQISE</sequence>
<dbReference type="Pfam" id="PF02082">
    <property type="entry name" value="Rrf2"/>
    <property type="match status" value="1"/>
</dbReference>
<dbReference type="EMBL" id="BMHY01000007">
    <property type="protein sequence ID" value="GGG77331.1"/>
    <property type="molecule type" value="Genomic_DNA"/>
</dbReference>
<dbReference type="PROSITE" id="PS01332">
    <property type="entry name" value="HTH_RRF2_1"/>
    <property type="match status" value="1"/>
</dbReference>
<evidence type="ECO:0000313" key="1">
    <source>
        <dbReference type="EMBL" id="GGG77331.1"/>
    </source>
</evidence>
<dbReference type="GO" id="GO:0005829">
    <property type="term" value="C:cytosol"/>
    <property type="evidence" value="ECO:0007669"/>
    <property type="project" value="TreeGrafter"/>
</dbReference>
<protein>
    <recommendedName>
        <fullName evidence="3">Rrf2 family transcriptional regulator</fullName>
    </recommendedName>
</protein>
<dbReference type="InterPro" id="IPR000944">
    <property type="entry name" value="Tscrpt_reg_Rrf2"/>
</dbReference>
<accession>A0A917M4T5</accession>
<dbReference type="InterPro" id="IPR036390">
    <property type="entry name" value="WH_DNA-bd_sf"/>
</dbReference>
<keyword evidence="2" id="KW-1185">Reference proteome</keyword>
<dbReference type="Proteomes" id="UP000600247">
    <property type="component" value="Unassembled WGS sequence"/>
</dbReference>
<dbReference type="Gene3D" id="1.10.10.10">
    <property type="entry name" value="Winged helix-like DNA-binding domain superfamily/Winged helix DNA-binding domain"/>
    <property type="match status" value="1"/>
</dbReference>
<name>A0A917M4T5_9BACL</name>
<gene>
    <name evidence="1" type="ORF">GCM10010918_37510</name>
</gene>
<evidence type="ECO:0008006" key="3">
    <source>
        <dbReference type="Google" id="ProtNLM"/>
    </source>
</evidence>
<reference evidence="1 2" key="1">
    <citation type="journal article" date="2014" name="Int. J. Syst. Evol. Microbiol.">
        <title>Complete genome sequence of Corynebacterium casei LMG S-19264T (=DSM 44701T), isolated from a smear-ripened cheese.</title>
        <authorList>
            <consortium name="US DOE Joint Genome Institute (JGI-PGF)"/>
            <person name="Walter F."/>
            <person name="Albersmeier A."/>
            <person name="Kalinowski J."/>
            <person name="Ruckert C."/>
        </authorList>
    </citation>
    <scope>NUCLEOTIDE SEQUENCE [LARGE SCALE GENOMIC DNA]</scope>
    <source>
        <strain evidence="1 2">CGMCC 1.15286</strain>
    </source>
</reference>
<dbReference type="PANTHER" id="PTHR33221">
    <property type="entry name" value="WINGED HELIX-TURN-HELIX TRANSCRIPTIONAL REGULATOR, RRF2 FAMILY"/>
    <property type="match status" value="1"/>
</dbReference>
<dbReference type="InterPro" id="IPR030489">
    <property type="entry name" value="TR_Rrf2-type_CS"/>
</dbReference>
<dbReference type="SUPFAM" id="SSF46785">
    <property type="entry name" value="Winged helix' DNA-binding domain"/>
    <property type="match status" value="1"/>
</dbReference>
<dbReference type="RefSeq" id="WP_188890718.1">
    <property type="nucleotide sequence ID" value="NZ_BMHY01000007.1"/>
</dbReference>
<dbReference type="PROSITE" id="PS51197">
    <property type="entry name" value="HTH_RRF2_2"/>
    <property type="match status" value="1"/>
</dbReference>